<evidence type="ECO:0000256" key="2">
    <source>
        <dbReference type="SAM" id="SignalP"/>
    </source>
</evidence>
<name>A0A1U9QTJ0_STRNV</name>
<organism evidence="3 4">
    <name type="scientific">Streptomyces niveus</name>
    <name type="common">Streptomyces spheroides</name>
    <dbReference type="NCBI Taxonomy" id="193462"/>
    <lineage>
        <taxon>Bacteria</taxon>
        <taxon>Bacillati</taxon>
        <taxon>Actinomycetota</taxon>
        <taxon>Actinomycetes</taxon>
        <taxon>Kitasatosporales</taxon>
        <taxon>Streptomycetaceae</taxon>
        <taxon>Streptomyces</taxon>
    </lineage>
</organism>
<dbReference type="EMBL" id="CP018047">
    <property type="protein sequence ID" value="AQU67562.1"/>
    <property type="molecule type" value="Genomic_DNA"/>
</dbReference>
<evidence type="ECO:0000313" key="3">
    <source>
        <dbReference type="EMBL" id="AQU67562.1"/>
    </source>
</evidence>
<feature type="signal peptide" evidence="2">
    <location>
        <begin position="1"/>
        <end position="23"/>
    </location>
</feature>
<evidence type="ECO:0000313" key="4">
    <source>
        <dbReference type="Proteomes" id="UP000189677"/>
    </source>
</evidence>
<evidence type="ECO:0008006" key="5">
    <source>
        <dbReference type="Google" id="ProtNLM"/>
    </source>
</evidence>
<dbReference type="PROSITE" id="PS51257">
    <property type="entry name" value="PROKAR_LIPOPROTEIN"/>
    <property type="match status" value="1"/>
</dbReference>
<dbReference type="KEGG" id="snw:BBN63_16260"/>
<reference evidence="3 4" key="1">
    <citation type="submission" date="2016-11" db="EMBL/GenBank/DDBJ databases">
        <title>Complete genome sequence of Streptomyces niveus SCSIO 3406.</title>
        <authorList>
            <person name="Zhu Q."/>
            <person name="Cheng W."/>
            <person name="Song Y."/>
            <person name="Li Q."/>
            <person name="Ju J."/>
        </authorList>
    </citation>
    <scope>NUCLEOTIDE SEQUENCE [LARGE SCALE GENOMIC DNA]</scope>
    <source>
        <strain evidence="3 4">SCSIO 3406</strain>
    </source>
</reference>
<protein>
    <recommendedName>
        <fullName evidence="5">Lipoprotein</fullName>
    </recommendedName>
</protein>
<proteinExistence type="predicted"/>
<gene>
    <name evidence="3" type="ORF">BBN63_16260</name>
</gene>
<feature type="chain" id="PRO_5038858780" description="Lipoprotein" evidence="2">
    <location>
        <begin position="24"/>
        <end position="183"/>
    </location>
</feature>
<sequence>MKTKLGASALLLSLALTTLTTLTGCGMTDSKGSAGSDDMPGAGTSSPEDAADEAERVSSELYDLIGIKGKASEAGPGVGECDGKDPEKYFQIFHAWTFTPESAERLDGVMERLRTELPEHGWKVVEYGRDTSKNNNLSLTADNDEKKYSVKIAHFAKNESPNLNLMLVSGCYQVPDGGTVNRF</sequence>
<feature type="region of interest" description="Disordered" evidence="1">
    <location>
        <begin position="29"/>
        <end position="55"/>
    </location>
</feature>
<keyword evidence="2" id="KW-0732">Signal</keyword>
<accession>A0A1U9QTJ0</accession>
<dbReference type="Proteomes" id="UP000189677">
    <property type="component" value="Chromosome"/>
</dbReference>
<keyword evidence="4" id="KW-1185">Reference proteome</keyword>
<dbReference type="AlphaFoldDB" id="A0A1U9QTJ0"/>
<evidence type="ECO:0000256" key="1">
    <source>
        <dbReference type="SAM" id="MobiDB-lite"/>
    </source>
</evidence>